<protein>
    <submittedName>
        <fullName evidence="5">AraC-type DNA-binding protein</fullName>
    </submittedName>
</protein>
<dbReference type="PROSITE" id="PS01124">
    <property type="entry name" value="HTH_ARAC_FAMILY_2"/>
    <property type="match status" value="1"/>
</dbReference>
<dbReference type="InterPro" id="IPR009057">
    <property type="entry name" value="Homeodomain-like_sf"/>
</dbReference>
<keyword evidence="1" id="KW-0805">Transcription regulation</keyword>
<dbReference type="OrthoDB" id="9814125at2"/>
<dbReference type="SUPFAM" id="SSF46689">
    <property type="entry name" value="Homeodomain-like"/>
    <property type="match status" value="1"/>
</dbReference>
<dbReference type="InterPro" id="IPR018060">
    <property type="entry name" value="HTH_AraC"/>
</dbReference>
<keyword evidence="2 5" id="KW-0238">DNA-binding</keyword>
<evidence type="ECO:0000313" key="5">
    <source>
        <dbReference type="EMBL" id="SCB10873.1"/>
    </source>
</evidence>
<accession>A0A1C3U5Y1</accession>
<evidence type="ECO:0000313" key="6">
    <source>
        <dbReference type="Proteomes" id="UP000199435"/>
    </source>
</evidence>
<keyword evidence="3" id="KW-0804">Transcription</keyword>
<feature type="domain" description="HTH araC/xylS-type" evidence="4">
    <location>
        <begin position="177"/>
        <end position="275"/>
    </location>
</feature>
<dbReference type="Proteomes" id="UP000199435">
    <property type="component" value="Unassembled WGS sequence"/>
</dbReference>
<dbReference type="SMART" id="SM00342">
    <property type="entry name" value="HTH_ARAC"/>
    <property type="match status" value="1"/>
</dbReference>
<dbReference type="PANTHER" id="PTHR43280:SF19">
    <property type="entry name" value="4-HYDROXYPHENYLACETATE CATABOLISM PROTEIN"/>
    <property type="match status" value="1"/>
</dbReference>
<reference evidence="6" key="1">
    <citation type="submission" date="2016-08" db="EMBL/GenBank/DDBJ databases">
        <authorList>
            <person name="Varghese N."/>
            <person name="Submissions Spin"/>
        </authorList>
    </citation>
    <scope>NUCLEOTIDE SEQUENCE [LARGE SCALE GENOMIC DNA]</scope>
    <source>
        <strain evidence="6">HAMBI 2971</strain>
    </source>
</reference>
<keyword evidence="6" id="KW-1185">Reference proteome</keyword>
<dbReference type="InterPro" id="IPR020449">
    <property type="entry name" value="Tscrpt_reg_AraC-type_HTH"/>
</dbReference>
<dbReference type="PANTHER" id="PTHR43280">
    <property type="entry name" value="ARAC-FAMILY TRANSCRIPTIONAL REGULATOR"/>
    <property type="match status" value="1"/>
</dbReference>
<gene>
    <name evidence="5" type="ORF">GA0061102_100223</name>
</gene>
<dbReference type="RefSeq" id="WP_092843753.1">
    <property type="nucleotide sequence ID" value="NZ_FMAH01000002.1"/>
</dbReference>
<evidence type="ECO:0000259" key="4">
    <source>
        <dbReference type="PROSITE" id="PS01124"/>
    </source>
</evidence>
<evidence type="ECO:0000256" key="2">
    <source>
        <dbReference type="ARBA" id="ARBA00023125"/>
    </source>
</evidence>
<dbReference type="EMBL" id="FMAH01000002">
    <property type="protein sequence ID" value="SCB10873.1"/>
    <property type="molecule type" value="Genomic_DNA"/>
</dbReference>
<dbReference type="Pfam" id="PF12833">
    <property type="entry name" value="HTH_18"/>
    <property type="match status" value="1"/>
</dbReference>
<dbReference type="Gene3D" id="1.10.10.60">
    <property type="entry name" value="Homeodomain-like"/>
    <property type="match status" value="1"/>
</dbReference>
<name>A0A1C3U5Y1_9HYPH</name>
<dbReference type="STRING" id="411945.GA0061102_100223"/>
<dbReference type="AlphaFoldDB" id="A0A1C3U5Y1"/>
<dbReference type="GO" id="GO:0043565">
    <property type="term" value="F:sequence-specific DNA binding"/>
    <property type="evidence" value="ECO:0007669"/>
    <property type="project" value="InterPro"/>
</dbReference>
<dbReference type="PRINTS" id="PR00032">
    <property type="entry name" value="HTHARAC"/>
</dbReference>
<organism evidence="5 6">
    <name type="scientific">Rhizobium miluonense</name>
    <dbReference type="NCBI Taxonomy" id="411945"/>
    <lineage>
        <taxon>Bacteria</taxon>
        <taxon>Pseudomonadati</taxon>
        <taxon>Pseudomonadota</taxon>
        <taxon>Alphaproteobacteria</taxon>
        <taxon>Hyphomicrobiales</taxon>
        <taxon>Rhizobiaceae</taxon>
        <taxon>Rhizobium/Agrobacterium group</taxon>
        <taxon>Rhizobium</taxon>
    </lineage>
</organism>
<dbReference type="GO" id="GO:0003700">
    <property type="term" value="F:DNA-binding transcription factor activity"/>
    <property type="evidence" value="ECO:0007669"/>
    <property type="project" value="InterPro"/>
</dbReference>
<sequence>MATSLIEYVAKAERFEPALADRTISIGRFNDRWLCHLILSTTGKMRLTIGEDSLELVGSTFLLLPPSAPARLTSGAGTRIYVVGISLDMMADALGNYPETSALKLFIEAPAQIEGLPDNDAALLETYFANFVAERHYEGESSLMALTAHLRLILLSAWRLCGSQQSRQVYDGGTVLQRFRQLVEAEFRRHRPISHYAEQLGIKQDRLHDICRRNLDWTPLELVHERLAQDARLRLERFGGSVREISDYLGFRDPAAFSHFFKRRMGVSPAQYRELYRSGKKGAEFTGSTEYYDWP</sequence>
<evidence type="ECO:0000256" key="3">
    <source>
        <dbReference type="ARBA" id="ARBA00023163"/>
    </source>
</evidence>
<proteinExistence type="predicted"/>
<evidence type="ECO:0000256" key="1">
    <source>
        <dbReference type="ARBA" id="ARBA00023015"/>
    </source>
</evidence>